<dbReference type="OrthoDB" id="341259at2759"/>
<keyword evidence="1" id="KW-0812">Transmembrane</keyword>
<reference evidence="2 3" key="1">
    <citation type="submission" date="2016-04" db="EMBL/GenBank/DDBJ databases">
        <title>A degradative enzymes factory behind the ericoid mycorrhizal symbiosis.</title>
        <authorList>
            <consortium name="DOE Joint Genome Institute"/>
            <person name="Martino E."/>
            <person name="Morin E."/>
            <person name="Grelet G."/>
            <person name="Kuo A."/>
            <person name="Kohler A."/>
            <person name="Daghino S."/>
            <person name="Barry K."/>
            <person name="Choi C."/>
            <person name="Cichocki N."/>
            <person name="Clum A."/>
            <person name="Copeland A."/>
            <person name="Hainaut M."/>
            <person name="Haridas S."/>
            <person name="Labutti K."/>
            <person name="Lindquist E."/>
            <person name="Lipzen A."/>
            <person name="Khouja H.-R."/>
            <person name="Murat C."/>
            <person name="Ohm R."/>
            <person name="Olson A."/>
            <person name="Spatafora J."/>
            <person name="Veneault-Fourrey C."/>
            <person name="Henrissat B."/>
            <person name="Grigoriev I."/>
            <person name="Martin F."/>
            <person name="Perotto S."/>
        </authorList>
    </citation>
    <scope>NUCLEOTIDE SEQUENCE [LARGE SCALE GENOMIC DNA]</scope>
    <source>
        <strain evidence="2 3">F</strain>
    </source>
</reference>
<dbReference type="AlphaFoldDB" id="A0A2J6R907"/>
<sequence>MHEFASTTPTATATPAATPSVYPGNFANNAFSDFAPLLTLFGDEFTKQFLATSIGWADDILLGIAPIGIITVIMCAIRIGPSQFLNSLIGRAREDPDDDEKEILSSTSKDVREIWNGNRVVRQTGESKTTEIVYDSAWADTPLSNSKPTEGVRDCEPTVAPHSLEITLYSRPRNPYSPDTYEFWKNEGEKRAPNLTLNIDKTVPEPGKVLLCLGIGLLIQAAVIIVNATVVYYLRWPRAGSAVAAYGYPTWIVGTLCISLGVSMCARVVQHSTDKYTLGPKPKVSKDGLRVIRLQKRIETSDIPAFAIFQNETNYRIRMSLRVANLDLASTRTAIGALLTLTGFICQNIGTRELHWSAGILQLGATLLLAVIRALLRGNVGENPKPSPV</sequence>
<gene>
    <name evidence="2" type="ORF">L207DRAFT_436420</name>
</gene>
<dbReference type="STRING" id="1149755.A0A2J6R907"/>
<keyword evidence="3" id="KW-1185">Reference proteome</keyword>
<feature type="transmembrane region" description="Helical" evidence="1">
    <location>
        <begin position="209"/>
        <end position="234"/>
    </location>
</feature>
<feature type="transmembrane region" description="Helical" evidence="1">
    <location>
        <begin position="60"/>
        <end position="79"/>
    </location>
</feature>
<evidence type="ECO:0000256" key="1">
    <source>
        <dbReference type="SAM" id="Phobius"/>
    </source>
</evidence>
<organism evidence="2 3">
    <name type="scientific">Hyaloscypha variabilis (strain UAMH 11265 / GT02V1 / F)</name>
    <name type="common">Meliniomyces variabilis</name>
    <dbReference type="NCBI Taxonomy" id="1149755"/>
    <lineage>
        <taxon>Eukaryota</taxon>
        <taxon>Fungi</taxon>
        <taxon>Dikarya</taxon>
        <taxon>Ascomycota</taxon>
        <taxon>Pezizomycotina</taxon>
        <taxon>Leotiomycetes</taxon>
        <taxon>Helotiales</taxon>
        <taxon>Hyaloscyphaceae</taxon>
        <taxon>Hyaloscypha</taxon>
        <taxon>Hyaloscypha variabilis</taxon>
    </lineage>
</organism>
<proteinExistence type="predicted"/>
<accession>A0A2J6R907</accession>
<feature type="transmembrane region" description="Helical" evidence="1">
    <location>
        <begin position="246"/>
        <end position="269"/>
    </location>
</feature>
<keyword evidence="1" id="KW-1133">Transmembrane helix</keyword>
<dbReference type="EMBL" id="KZ613953">
    <property type="protein sequence ID" value="PMD34990.1"/>
    <property type="molecule type" value="Genomic_DNA"/>
</dbReference>
<name>A0A2J6R907_HYAVF</name>
<feature type="non-terminal residue" evidence="2">
    <location>
        <position position="389"/>
    </location>
</feature>
<feature type="transmembrane region" description="Helical" evidence="1">
    <location>
        <begin position="356"/>
        <end position="376"/>
    </location>
</feature>
<evidence type="ECO:0000313" key="2">
    <source>
        <dbReference type="EMBL" id="PMD34990.1"/>
    </source>
</evidence>
<evidence type="ECO:0000313" key="3">
    <source>
        <dbReference type="Proteomes" id="UP000235786"/>
    </source>
</evidence>
<keyword evidence="1" id="KW-0472">Membrane</keyword>
<protein>
    <submittedName>
        <fullName evidence="2">Uncharacterized protein</fullName>
    </submittedName>
</protein>
<dbReference type="Proteomes" id="UP000235786">
    <property type="component" value="Unassembled WGS sequence"/>
</dbReference>